<proteinExistence type="inferred from homology"/>
<evidence type="ECO:0000256" key="3">
    <source>
        <dbReference type="ARBA" id="ARBA00022475"/>
    </source>
</evidence>
<gene>
    <name evidence="10" type="ORF">J0X25_06305</name>
</gene>
<dbReference type="PROSITE" id="PS50928">
    <property type="entry name" value="ABC_TM1"/>
    <property type="match status" value="1"/>
</dbReference>
<feature type="transmembrane region" description="Helical" evidence="7">
    <location>
        <begin position="263"/>
        <end position="288"/>
    </location>
</feature>
<comment type="subcellular location">
    <subcellularLocation>
        <location evidence="1 7">Cell membrane</location>
        <topology evidence="1 7">Multi-pass membrane protein</topology>
    </subcellularLocation>
</comment>
<reference evidence="10 11" key="1">
    <citation type="submission" date="2021-03" db="EMBL/GenBank/DDBJ databases">
        <title>Haloterrigena longa sp. nov. and Haloterrigena limicola sp. nov., extremely halophilic archaea isolated from a salt lake.</title>
        <authorList>
            <person name="Henglin C."/>
        </authorList>
    </citation>
    <scope>NUCLEOTIDE SEQUENCE [LARGE SCALE GENOMIC DNA]</scope>
    <source>
        <strain evidence="10 11">KZCA68</strain>
    </source>
</reference>
<keyword evidence="6 7" id="KW-0472">Membrane</keyword>
<dbReference type="Proteomes" id="UP000663203">
    <property type="component" value="Chromosome"/>
</dbReference>
<keyword evidence="2 7" id="KW-0813">Transport</keyword>
<dbReference type="EMBL" id="CP071462">
    <property type="protein sequence ID" value="QSX00567.1"/>
    <property type="molecule type" value="Genomic_DNA"/>
</dbReference>
<dbReference type="PANTHER" id="PTHR43386">
    <property type="entry name" value="OLIGOPEPTIDE TRANSPORT SYSTEM PERMEASE PROTEIN APPC"/>
    <property type="match status" value="1"/>
</dbReference>
<evidence type="ECO:0000259" key="9">
    <source>
        <dbReference type="PROSITE" id="PS50928"/>
    </source>
</evidence>
<dbReference type="Pfam" id="PF00528">
    <property type="entry name" value="BPD_transp_1"/>
    <property type="match status" value="1"/>
</dbReference>
<dbReference type="CDD" id="cd06261">
    <property type="entry name" value="TM_PBP2"/>
    <property type="match status" value="1"/>
</dbReference>
<feature type="region of interest" description="Disordered" evidence="8">
    <location>
        <begin position="1"/>
        <end position="20"/>
    </location>
</feature>
<dbReference type="SUPFAM" id="SSF161098">
    <property type="entry name" value="MetI-like"/>
    <property type="match status" value="1"/>
</dbReference>
<feature type="transmembrane region" description="Helical" evidence="7">
    <location>
        <begin position="43"/>
        <end position="60"/>
    </location>
</feature>
<feature type="transmembrane region" description="Helical" evidence="7">
    <location>
        <begin position="181"/>
        <end position="199"/>
    </location>
</feature>
<dbReference type="InterPro" id="IPR050366">
    <property type="entry name" value="BP-dependent_transpt_permease"/>
</dbReference>
<feature type="domain" description="ABC transmembrane type-1" evidence="9">
    <location>
        <begin position="141"/>
        <end position="332"/>
    </location>
</feature>
<evidence type="ECO:0000313" key="11">
    <source>
        <dbReference type="Proteomes" id="UP000663203"/>
    </source>
</evidence>
<dbReference type="GO" id="GO:0005886">
    <property type="term" value="C:plasma membrane"/>
    <property type="evidence" value="ECO:0007669"/>
    <property type="project" value="UniProtKB-SubCell"/>
</dbReference>
<keyword evidence="5 7" id="KW-1133">Transmembrane helix</keyword>
<evidence type="ECO:0000313" key="10">
    <source>
        <dbReference type="EMBL" id="QSX00567.1"/>
    </source>
</evidence>
<evidence type="ECO:0000256" key="1">
    <source>
        <dbReference type="ARBA" id="ARBA00004651"/>
    </source>
</evidence>
<dbReference type="InterPro" id="IPR035906">
    <property type="entry name" value="MetI-like_sf"/>
</dbReference>
<dbReference type="KEGG" id="hakz:J0X25_06305"/>
<dbReference type="InterPro" id="IPR000515">
    <property type="entry name" value="MetI-like"/>
</dbReference>
<dbReference type="GeneID" id="63186900"/>
<evidence type="ECO:0000256" key="2">
    <source>
        <dbReference type="ARBA" id="ARBA00022448"/>
    </source>
</evidence>
<name>A0A8A2VGV2_9EURY</name>
<organism evidence="10 11">
    <name type="scientific">Haloterrigena alkaliphila</name>
    <dbReference type="NCBI Taxonomy" id="2816475"/>
    <lineage>
        <taxon>Archaea</taxon>
        <taxon>Methanobacteriati</taxon>
        <taxon>Methanobacteriota</taxon>
        <taxon>Stenosarchaea group</taxon>
        <taxon>Halobacteria</taxon>
        <taxon>Halobacteriales</taxon>
        <taxon>Natrialbaceae</taxon>
        <taxon>Haloterrigena</taxon>
    </lineage>
</organism>
<comment type="similarity">
    <text evidence="7">Belongs to the binding-protein-dependent transport system permease family.</text>
</comment>
<evidence type="ECO:0000256" key="7">
    <source>
        <dbReference type="RuleBase" id="RU363032"/>
    </source>
</evidence>
<dbReference type="Gene3D" id="1.10.3720.10">
    <property type="entry name" value="MetI-like"/>
    <property type="match status" value="1"/>
</dbReference>
<sequence length="345" mass="37549">MAVGESQLGSGTDSVSDDEEEVEARVGWRYTVARIKRDTTARWGLYVVALVLVVAVYALIDSNLSRLTFGQFSDYAFAQLLPIFDHPTRIPPPGEGQQNVPPYFPLAEQPWNPLPAGGTLEYPLGTDPAGRDYFTRIVYGTQVSVFVGLASTFIGLSGGTVIGAVAGYYGGRVDDVLMRMVETVYAIPPLILIIVFTVFVGGANIWYAVLGVGIAFVPVFARIIRSRVLSIREMDYIEAARAAGVKDRNIIMRHVVPNSFAPVLVYATLQIGVTILIVAGLSFLGYGAQPPTPDWGQMLNVAHSNHMHSNIWLSIWPGLAIMITIMGFNLFGDGLQDALDPRIDD</sequence>
<feature type="transmembrane region" description="Helical" evidence="7">
    <location>
        <begin position="205"/>
        <end position="224"/>
    </location>
</feature>
<keyword evidence="4 7" id="KW-0812">Transmembrane</keyword>
<dbReference type="RefSeq" id="WP_207290287.1">
    <property type="nucleotide sequence ID" value="NZ_CP071462.1"/>
</dbReference>
<evidence type="ECO:0000256" key="6">
    <source>
        <dbReference type="ARBA" id="ARBA00023136"/>
    </source>
</evidence>
<dbReference type="AlphaFoldDB" id="A0A8A2VGV2"/>
<keyword evidence="11" id="KW-1185">Reference proteome</keyword>
<evidence type="ECO:0000256" key="5">
    <source>
        <dbReference type="ARBA" id="ARBA00022989"/>
    </source>
</evidence>
<dbReference type="GO" id="GO:0055085">
    <property type="term" value="P:transmembrane transport"/>
    <property type="evidence" value="ECO:0007669"/>
    <property type="project" value="InterPro"/>
</dbReference>
<evidence type="ECO:0000256" key="8">
    <source>
        <dbReference type="SAM" id="MobiDB-lite"/>
    </source>
</evidence>
<feature type="transmembrane region" description="Helical" evidence="7">
    <location>
        <begin position="311"/>
        <end position="332"/>
    </location>
</feature>
<evidence type="ECO:0000256" key="4">
    <source>
        <dbReference type="ARBA" id="ARBA00022692"/>
    </source>
</evidence>
<accession>A0A8A2VGV2</accession>
<feature type="transmembrane region" description="Helical" evidence="7">
    <location>
        <begin position="143"/>
        <end position="169"/>
    </location>
</feature>
<keyword evidence="3" id="KW-1003">Cell membrane</keyword>
<protein>
    <submittedName>
        <fullName evidence="10">ABC transporter permease</fullName>
    </submittedName>
</protein>
<dbReference type="PANTHER" id="PTHR43386:SF1">
    <property type="entry name" value="D,D-DIPEPTIDE TRANSPORT SYSTEM PERMEASE PROTEIN DDPC-RELATED"/>
    <property type="match status" value="1"/>
</dbReference>